<keyword evidence="4" id="KW-1185">Reference proteome</keyword>
<dbReference type="PANTHER" id="PTHR30576">
    <property type="entry name" value="COLANIC BIOSYNTHESIS UDP-GLUCOSE LIPID CARRIER TRANSFERASE"/>
    <property type="match status" value="1"/>
</dbReference>
<dbReference type="GO" id="GO:0016780">
    <property type="term" value="F:phosphotransferase activity, for other substituted phosphate groups"/>
    <property type="evidence" value="ECO:0007669"/>
    <property type="project" value="TreeGrafter"/>
</dbReference>
<feature type="domain" description="Bacterial sugar transferase" evidence="2">
    <location>
        <begin position="206"/>
        <end position="360"/>
    </location>
</feature>
<comment type="similarity">
    <text evidence="1">Belongs to the bacterial sugar transferase family.</text>
</comment>
<accession>A0A927AS40</accession>
<evidence type="ECO:0000313" key="3">
    <source>
        <dbReference type="EMBL" id="MBD2700665.1"/>
    </source>
</evidence>
<name>A0A927AS40_9BACT</name>
<comment type="caution">
    <text evidence="3">The sequence shown here is derived from an EMBL/GenBank/DDBJ whole genome shotgun (WGS) entry which is preliminary data.</text>
</comment>
<evidence type="ECO:0000313" key="4">
    <source>
        <dbReference type="Proteomes" id="UP000598820"/>
    </source>
</evidence>
<dbReference type="InterPro" id="IPR003362">
    <property type="entry name" value="Bact_transf"/>
</dbReference>
<dbReference type="Pfam" id="PF02397">
    <property type="entry name" value="Bac_transf"/>
    <property type="match status" value="1"/>
</dbReference>
<gene>
    <name evidence="3" type="ORF">IC229_08460</name>
</gene>
<dbReference type="AlphaFoldDB" id="A0A927AS40"/>
<dbReference type="EMBL" id="JACWZY010000005">
    <property type="protein sequence ID" value="MBD2700665.1"/>
    <property type="molecule type" value="Genomic_DNA"/>
</dbReference>
<evidence type="ECO:0000259" key="2">
    <source>
        <dbReference type="Pfam" id="PF02397"/>
    </source>
</evidence>
<proteinExistence type="inferred from homology"/>
<dbReference type="Proteomes" id="UP000598820">
    <property type="component" value="Unassembled WGS sequence"/>
</dbReference>
<evidence type="ECO:0000256" key="1">
    <source>
        <dbReference type="ARBA" id="ARBA00006464"/>
    </source>
</evidence>
<dbReference type="RefSeq" id="WP_190886520.1">
    <property type="nucleotide sequence ID" value="NZ_JACWZY010000005.1"/>
</dbReference>
<keyword evidence="3" id="KW-0808">Transferase</keyword>
<protein>
    <submittedName>
        <fullName evidence="3">Sugar transferase</fullName>
    </submittedName>
</protein>
<sequence>MSYNQYSLSDEGSLSPAYHDAQLDIININSKVPEISSTKIQEYLTKFSPRDSWKFIQVNSIKEGRTSHNSKDIFIDDIVVKTDDPNFIFNYIRETISTENYFAFRTATAENLKTKLQDTYSPFLYSVYYPFYFLLRRLIPKLKGFRKICRLLEFPVDMSKAEIIGRLIYKGFKIIDLLETNYETILITQVNPSDNPSASKPIASEGFIFTMNRLGKNGKNIVVYKLRTMHPYAEYVLDYLHKAHGLDIGGKFKNDFRISTTGRTLRKYWIDEIPMLYNLLKGDIKLVGVRPISAYYFCLYPAEAQAIRHKFKPGLLPPFYADMPGTFDEIVQSEMNYLHQYEKAPFKTDVKYLLKIATNILFKNARSK</sequence>
<dbReference type="PANTHER" id="PTHR30576:SF0">
    <property type="entry name" value="UNDECAPRENYL-PHOSPHATE N-ACETYLGALACTOSAMINYL 1-PHOSPHATE TRANSFERASE-RELATED"/>
    <property type="match status" value="1"/>
</dbReference>
<reference evidence="3" key="1">
    <citation type="submission" date="2020-09" db="EMBL/GenBank/DDBJ databases">
        <authorList>
            <person name="Kim M.K."/>
        </authorList>
    </citation>
    <scope>NUCLEOTIDE SEQUENCE</scope>
    <source>
        <strain evidence="3">BT702</strain>
    </source>
</reference>
<organism evidence="3 4">
    <name type="scientific">Spirosoma profusum</name>
    <dbReference type="NCBI Taxonomy" id="2771354"/>
    <lineage>
        <taxon>Bacteria</taxon>
        <taxon>Pseudomonadati</taxon>
        <taxon>Bacteroidota</taxon>
        <taxon>Cytophagia</taxon>
        <taxon>Cytophagales</taxon>
        <taxon>Cytophagaceae</taxon>
        <taxon>Spirosoma</taxon>
    </lineage>
</organism>